<dbReference type="GO" id="GO:1902742">
    <property type="term" value="P:apoptotic process involved in development"/>
    <property type="evidence" value="ECO:0007669"/>
    <property type="project" value="TreeGrafter"/>
</dbReference>
<feature type="transmembrane region" description="Helical" evidence="7">
    <location>
        <begin position="1473"/>
        <end position="1495"/>
    </location>
</feature>
<feature type="compositionally biased region" description="Basic and acidic residues" evidence="8">
    <location>
        <begin position="539"/>
        <end position="556"/>
    </location>
</feature>
<comment type="subcellular location">
    <subcellularLocation>
        <location evidence="1">Cell membrane</location>
        <topology evidence="1">Multi-pass membrane protein</topology>
    </subcellularLocation>
    <subcellularLocation>
        <location evidence="7">Membrane</location>
        <topology evidence="7">Multi-pass membrane protein</topology>
    </subcellularLocation>
</comment>
<feature type="transmembrane region" description="Helical" evidence="7">
    <location>
        <begin position="1273"/>
        <end position="1293"/>
    </location>
</feature>
<keyword evidence="3" id="KW-1003">Cell membrane</keyword>
<dbReference type="GO" id="GO:0070782">
    <property type="term" value="P:phosphatidylserine exposure on apoptotic cell surface"/>
    <property type="evidence" value="ECO:0007669"/>
    <property type="project" value="TreeGrafter"/>
</dbReference>
<feature type="compositionally biased region" description="Basic residues" evidence="8">
    <location>
        <begin position="13"/>
        <end position="25"/>
    </location>
</feature>
<dbReference type="InterPro" id="IPR018629">
    <property type="entry name" value="XK-rel"/>
</dbReference>
<dbReference type="EMBL" id="WIXP02000011">
    <property type="protein sequence ID" value="KAF6203138.1"/>
    <property type="molecule type" value="Genomic_DNA"/>
</dbReference>
<evidence type="ECO:0000313" key="10">
    <source>
        <dbReference type="Proteomes" id="UP000466442"/>
    </source>
</evidence>
<feature type="region of interest" description="Disordered" evidence="8">
    <location>
        <begin position="1"/>
        <end position="69"/>
    </location>
</feature>
<feature type="transmembrane region" description="Helical" evidence="7">
    <location>
        <begin position="1240"/>
        <end position="1261"/>
    </location>
</feature>
<accession>A0A6A4JLV8</accession>
<dbReference type="GO" id="GO:0005886">
    <property type="term" value="C:plasma membrane"/>
    <property type="evidence" value="ECO:0007669"/>
    <property type="project" value="UniProtKB-SubCell"/>
</dbReference>
<keyword evidence="6 7" id="KW-0472">Membrane</keyword>
<feature type="region of interest" description="Disordered" evidence="8">
    <location>
        <begin position="472"/>
        <end position="777"/>
    </location>
</feature>
<feature type="compositionally biased region" description="Basic and acidic residues" evidence="8">
    <location>
        <begin position="402"/>
        <end position="415"/>
    </location>
</feature>
<feature type="region of interest" description="Disordered" evidence="8">
    <location>
        <begin position="369"/>
        <end position="434"/>
    </location>
</feature>
<proteinExistence type="inferred from homology"/>
<dbReference type="PANTHER" id="PTHR16024:SF6">
    <property type="entry name" value="XK-RELATED PROTEIN"/>
    <property type="match status" value="1"/>
</dbReference>
<dbReference type="OrthoDB" id="6136301at2759"/>
<feature type="transmembrane region" description="Helical" evidence="7">
    <location>
        <begin position="1507"/>
        <end position="1529"/>
    </location>
</feature>
<organism evidence="9 10">
    <name type="scientific">Apolygus lucorum</name>
    <name type="common">Small green plant bug</name>
    <name type="synonym">Lygocoris lucorum</name>
    <dbReference type="NCBI Taxonomy" id="248454"/>
    <lineage>
        <taxon>Eukaryota</taxon>
        <taxon>Metazoa</taxon>
        <taxon>Ecdysozoa</taxon>
        <taxon>Arthropoda</taxon>
        <taxon>Hexapoda</taxon>
        <taxon>Insecta</taxon>
        <taxon>Pterygota</taxon>
        <taxon>Neoptera</taxon>
        <taxon>Paraneoptera</taxon>
        <taxon>Hemiptera</taxon>
        <taxon>Heteroptera</taxon>
        <taxon>Panheteroptera</taxon>
        <taxon>Cimicomorpha</taxon>
        <taxon>Miridae</taxon>
        <taxon>Mirini</taxon>
        <taxon>Apolygus</taxon>
    </lineage>
</organism>
<comment type="caution">
    <text evidence="9">The sequence shown here is derived from an EMBL/GenBank/DDBJ whole genome shotgun (WGS) entry which is preliminary data.</text>
</comment>
<keyword evidence="4 7" id="KW-0812">Transmembrane</keyword>
<dbReference type="Pfam" id="PF09815">
    <property type="entry name" value="XK-related"/>
    <property type="match status" value="1"/>
</dbReference>
<dbReference type="GO" id="GO:0043652">
    <property type="term" value="P:engulfment of apoptotic cell"/>
    <property type="evidence" value="ECO:0007669"/>
    <property type="project" value="TreeGrafter"/>
</dbReference>
<feature type="compositionally biased region" description="Basic and acidic residues" evidence="8">
    <location>
        <begin position="1"/>
        <end position="10"/>
    </location>
</feature>
<evidence type="ECO:0000256" key="1">
    <source>
        <dbReference type="ARBA" id="ARBA00004651"/>
    </source>
</evidence>
<feature type="transmembrane region" description="Helical" evidence="7">
    <location>
        <begin position="1573"/>
        <end position="1594"/>
    </location>
</feature>
<feature type="transmembrane region" description="Helical" evidence="7">
    <location>
        <begin position="1541"/>
        <end position="1561"/>
    </location>
</feature>
<evidence type="ECO:0000256" key="4">
    <source>
        <dbReference type="ARBA" id="ARBA00022692"/>
    </source>
</evidence>
<feature type="compositionally biased region" description="Low complexity" evidence="8">
    <location>
        <begin position="641"/>
        <end position="674"/>
    </location>
</feature>
<feature type="compositionally biased region" description="Basic and acidic residues" evidence="8">
    <location>
        <begin position="472"/>
        <end position="481"/>
    </location>
</feature>
<evidence type="ECO:0000256" key="5">
    <source>
        <dbReference type="ARBA" id="ARBA00022989"/>
    </source>
</evidence>
<sequence>MSDSKKDESVSPKPKRKRPKKKNHSKSLSSNRQISLNYLSSDEESICEKNETKDSIDETKDPTVVSEEGSSRFKNIRRNLFLGDKSQTCVVISSSDDSEFELTTSKKSHDFSSQFQQSYSTMKRDDERLHPSTKSLEIGGSFTTSTPCNERVLAERELLDPERVSLKLEVSETIMLIKDSSMKRNSNLIIEDYTSLFVYNAKQTNHKLFTSKCLQFDETSTFPSENFTCEKELHRNDSTSENDKSTIDLPSHGLVTASTFPNGGSSSTIHGDFTPSFAEIERPSVLRDLPMEHGTVANEGSLIKLCSDETQVVQPAAVEESDNIQLLQDKTLDSSINQERNFLVSSIDGDEGHSFSNSKNRAELLYSSDTDENYSPKSTISNALPLEKANNGRISDSEDSNSEGHHSDRKSRMYDDSFEILPPTPTGPEENLESFHAGENLSSDISNDNLEFDIFKQRTNIIEQCSRDTDIKLDSNERSDDNLDDETNPKSCNSDNSLSHSGSDEKSSSGRDSKVVSSDSSSESSDQRYKHSTNVIDPEISRDTDIKSDSNERSDDNLDDETNPKSCNSDSSLSHSGSDGNSSSGRDSKVVSSDSSSESSDQRSKHSTNVIDPEISRDTDIKSDSNERSDDNLDDETNPKSCNSDSSLSHSGSDGNSSSGRDSKVVSSDSSSESSDQRYKHSTNIIEQCSRDTDINSDSNVRSNDNLDGETNPKSCNSDSSLSHSGSDEKSSSGRASKVVSSDSVVGINYEQPLKYNETPTHDENSSRTTSSDNGSLLKEVLPDRVHPPIAKIDLKGVELSSKVICGVPSAPLEIVPHDDENLTLPSCSKTRTDHSYASGKPHSQIILLDEVISECKKFASLAFEHEPLLSFHSLYYNLTYDEKMTFHAILLVNLADEERWQRFHGHYRAVMDCLAKMNMVEYIGEHEDSLKLIDQLNNMEIISIFTSFGITMTIDQGDMREALILACKSDTEFGSAEKIKQTIKTVSRYKFMRIQSEAIFCVKMCLELVSLCLHLRDKVYKSVEIARHVDKMLKQYPDGMKLPLKIHVSSNLIDSDQEYLQFLDYCKLKAAFESGRMEDSSWAHIGSSIAILSSTSKEMYGILKVLGLTRFCRIADYLLQHLDERQVGLPDLVVWNESTPQIKFVALNKKPNDPLHPHRVLVISVTHRGVPNTETPELKGRDGRMKNFGVISSRLPRMEMGDGQATAADGDKAPPDLQQIYKDEVDRLPNRCHVTNWDLFVLFMSIISHVVDVALDLNLAYRYYKNEETYNYFILTILFIYFPAFVNTFISLRMYVLSNEMSSSTHMVVKKWTVRIFILIFQLAPVMRYCDSLDYALKSRRAEQRMDRVEQVRYYELMLKEDSDVALLRVFECFLEAAPQQILQLSIVLMTNGGGLTPQGKTANTFTWLHQGGSIASSLLSMAWSMASYHRSVRFIQRDKANMPLLGTAAQFLWHFNVTVSRILSISAITSLFWAASVSFISTHWVVMTVWLALFEETQFGANSSWRAKVSEIMFCGILGLVYIFTYLTPSGGATRHRYLVYYPICFFENAFAIIIWSIFSNQEVKESWYFVPLIVSGIVPFIVGIGFMAIYYKLLHPQTSSRRVHSADRKHNDVMTSTASINDINSMNM</sequence>
<name>A0A6A4JLV8_APOLU</name>
<feature type="compositionally biased region" description="Low complexity" evidence="8">
    <location>
        <begin position="515"/>
        <end position="524"/>
    </location>
</feature>
<dbReference type="Proteomes" id="UP000466442">
    <property type="component" value="Unassembled WGS sequence"/>
</dbReference>
<feature type="compositionally biased region" description="Low complexity" evidence="8">
    <location>
        <begin position="733"/>
        <end position="744"/>
    </location>
</feature>
<evidence type="ECO:0000313" key="9">
    <source>
        <dbReference type="EMBL" id="KAF6203138.1"/>
    </source>
</evidence>
<comment type="similarity">
    <text evidence="2 7">Belongs to the XK family.</text>
</comment>
<evidence type="ECO:0000256" key="7">
    <source>
        <dbReference type="RuleBase" id="RU910716"/>
    </source>
</evidence>
<evidence type="ECO:0000256" key="2">
    <source>
        <dbReference type="ARBA" id="ARBA00008789"/>
    </source>
</evidence>
<feature type="compositionally biased region" description="Polar residues" evidence="8">
    <location>
        <begin position="696"/>
        <end position="706"/>
    </location>
</feature>
<evidence type="ECO:0000256" key="3">
    <source>
        <dbReference type="ARBA" id="ARBA00022475"/>
    </source>
</evidence>
<feature type="compositionally biased region" description="Basic and acidic residues" evidence="8">
    <location>
        <begin position="502"/>
        <end position="514"/>
    </location>
</feature>
<feature type="region of interest" description="Disordered" evidence="8">
    <location>
        <begin position="121"/>
        <end position="141"/>
    </location>
</feature>
<evidence type="ECO:0000256" key="8">
    <source>
        <dbReference type="SAM" id="MobiDB-lite"/>
    </source>
</evidence>
<dbReference type="PANTHER" id="PTHR16024">
    <property type="entry name" value="XK-RELATED PROTEIN"/>
    <property type="match status" value="1"/>
</dbReference>
<feature type="compositionally biased region" description="Low complexity" evidence="8">
    <location>
        <begin position="715"/>
        <end position="725"/>
    </location>
</feature>
<feature type="compositionally biased region" description="Low complexity" evidence="8">
    <location>
        <begin position="566"/>
        <end position="599"/>
    </location>
</feature>
<dbReference type="InterPro" id="IPR050895">
    <property type="entry name" value="XK-related_scramblase"/>
</dbReference>
<reference evidence="9" key="1">
    <citation type="journal article" date="2021" name="Mol. Ecol. Resour.">
        <title>Apolygus lucorum genome provides insights into omnivorousness and mesophyll feeding.</title>
        <authorList>
            <person name="Liu Y."/>
            <person name="Liu H."/>
            <person name="Wang H."/>
            <person name="Huang T."/>
            <person name="Liu B."/>
            <person name="Yang B."/>
            <person name="Yin L."/>
            <person name="Li B."/>
            <person name="Zhang Y."/>
            <person name="Zhang S."/>
            <person name="Jiang F."/>
            <person name="Zhang X."/>
            <person name="Ren Y."/>
            <person name="Wang B."/>
            <person name="Wang S."/>
            <person name="Lu Y."/>
            <person name="Wu K."/>
            <person name="Fan W."/>
            <person name="Wang G."/>
        </authorList>
    </citation>
    <scope>NUCLEOTIDE SEQUENCE</scope>
    <source>
        <strain evidence="9">12Hb</strain>
    </source>
</reference>
<gene>
    <name evidence="9" type="ORF">GE061_003554</name>
</gene>
<protein>
    <recommendedName>
        <fullName evidence="7">XK-related protein</fullName>
    </recommendedName>
</protein>
<keyword evidence="5 7" id="KW-1133">Transmembrane helix</keyword>
<evidence type="ECO:0000256" key="6">
    <source>
        <dbReference type="ARBA" id="ARBA00023136"/>
    </source>
</evidence>
<feature type="transmembrane region" description="Helical" evidence="7">
    <location>
        <begin position="1313"/>
        <end position="1331"/>
    </location>
</feature>
<feature type="compositionally biased region" description="Basic and acidic residues" evidence="8">
    <location>
        <begin position="46"/>
        <end position="61"/>
    </location>
</feature>
<feature type="compositionally biased region" description="Basic and acidic residues" evidence="8">
    <location>
        <begin position="614"/>
        <end position="631"/>
    </location>
</feature>
<feature type="compositionally biased region" description="Polar residues" evidence="8">
    <location>
        <begin position="373"/>
        <end position="382"/>
    </location>
</feature>
<keyword evidence="10" id="KW-1185">Reference proteome</keyword>